<evidence type="ECO:0000313" key="11">
    <source>
        <dbReference type="Proteomes" id="UP001386955"/>
    </source>
</evidence>
<keyword evidence="5" id="KW-0934">Plastid</keyword>
<evidence type="ECO:0000313" key="10">
    <source>
        <dbReference type="EMBL" id="KAK7381115.1"/>
    </source>
</evidence>
<dbReference type="GO" id="GO:0046423">
    <property type="term" value="F:allene-oxide cyclase activity"/>
    <property type="evidence" value="ECO:0007669"/>
    <property type="project" value="UniProtKB-EC"/>
</dbReference>
<dbReference type="InterPro" id="IPR034871">
    <property type="entry name" value="Allene_oxi_cyc_sf"/>
</dbReference>
<evidence type="ECO:0000256" key="2">
    <source>
        <dbReference type="ARBA" id="ARBA00007982"/>
    </source>
</evidence>
<keyword evidence="7" id="KW-0413">Isomerase</keyword>
<dbReference type="GO" id="GO:0009507">
    <property type="term" value="C:chloroplast"/>
    <property type="evidence" value="ECO:0007669"/>
    <property type="project" value="UniProtKB-SubCell"/>
</dbReference>
<dbReference type="PANTHER" id="PTHR31843">
    <property type="entry name" value="ALLENE OXIDE CYCLASE 4, CHLOROPLASTIC"/>
    <property type="match status" value="1"/>
</dbReference>
<evidence type="ECO:0000256" key="9">
    <source>
        <dbReference type="SAM" id="MobiDB-lite"/>
    </source>
</evidence>
<dbReference type="EC" id="5.3.99.6" evidence="3"/>
<evidence type="ECO:0000256" key="1">
    <source>
        <dbReference type="ARBA" id="ARBA00004229"/>
    </source>
</evidence>
<protein>
    <recommendedName>
        <fullName evidence="3">allene-oxide cyclase</fullName>
        <ecNumber evidence="3">5.3.99.6</ecNumber>
    </recommendedName>
</protein>
<evidence type="ECO:0000256" key="6">
    <source>
        <dbReference type="ARBA" id="ARBA00022946"/>
    </source>
</evidence>
<evidence type="ECO:0000256" key="8">
    <source>
        <dbReference type="ARBA" id="ARBA00049891"/>
    </source>
</evidence>
<feature type="compositionally biased region" description="Basic and acidic residues" evidence="9">
    <location>
        <begin position="374"/>
        <end position="387"/>
    </location>
</feature>
<keyword evidence="11" id="KW-1185">Reference proteome</keyword>
<organism evidence="10 11">
    <name type="scientific">Psophocarpus tetragonolobus</name>
    <name type="common">Winged bean</name>
    <name type="synonym">Dolichos tetragonolobus</name>
    <dbReference type="NCBI Taxonomy" id="3891"/>
    <lineage>
        <taxon>Eukaryota</taxon>
        <taxon>Viridiplantae</taxon>
        <taxon>Streptophyta</taxon>
        <taxon>Embryophyta</taxon>
        <taxon>Tracheophyta</taxon>
        <taxon>Spermatophyta</taxon>
        <taxon>Magnoliopsida</taxon>
        <taxon>eudicotyledons</taxon>
        <taxon>Gunneridae</taxon>
        <taxon>Pentapetalae</taxon>
        <taxon>rosids</taxon>
        <taxon>fabids</taxon>
        <taxon>Fabales</taxon>
        <taxon>Fabaceae</taxon>
        <taxon>Papilionoideae</taxon>
        <taxon>50 kb inversion clade</taxon>
        <taxon>NPAAA clade</taxon>
        <taxon>indigoferoid/millettioid clade</taxon>
        <taxon>Phaseoleae</taxon>
        <taxon>Psophocarpus</taxon>
    </lineage>
</organism>
<feature type="compositionally biased region" description="Low complexity" evidence="9">
    <location>
        <begin position="334"/>
        <end position="361"/>
    </location>
</feature>
<comment type="subcellular location">
    <subcellularLocation>
        <location evidence="1">Plastid</location>
        <location evidence="1">Chloroplast</location>
    </subcellularLocation>
</comment>
<keyword evidence="6" id="KW-0809">Transit peptide</keyword>
<evidence type="ECO:0000256" key="5">
    <source>
        <dbReference type="ARBA" id="ARBA00022640"/>
    </source>
</evidence>
<gene>
    <name evidence="10" type="ORF">VNO78_33639</name>
</gene>
<dbReference type="SUPFAM" id="SSF141493">
    <property type="entry name" value="Allene oxide cyclase-like"/>
    <property type="match status" value="1"/>
</dbReference>
<evidence type="ECO:0000256" key="4">
    <source>
        <dbReference type="ARBA" id="ARBA00022528"/>
    </source>
</evidence>
<proteinExistence type="inferred from homology"/>
<dbReference type="Proteomes" id="UP001386955">
    <property type="component" value="Unassembled WGS sequence"/>
</dbReference>
<sequence length="387" mass="41603">MASSTFAMRTISSSCVKTAATTTIPRSSPSTSSTTSLLPFTSSNSSLSKSLKLNTSSPHSHLSLPHKTFTCRSQAEPSSDSGKVQELFVYEINERDRGSPAYLRLSQKTVNCLGDLVPFSNKLYSGCLQKRVGITAGICVLIQNKAEKKGDTYEAIYSFYFGDYGHISVQGSYRTYEDTFLAVTGGSGIFEGVYGQVKLHQIVFPFKLFYTFYLKGIKDLPHELVSQPVEPGPAVEPSPAAKACEPHAVIADPVRDLGFGAAFRPLQRLFAALSRTAQIPSDLGFGAGRCSAHSSGTPPRLEPRPDPVGGCFFGASKAARSSGSSPRCLEPPRSRSGSRFGRPARGGSWVFGTSSVTSSTTRFATGRDFGPAAPDRRMRGETTESER</sequence>
<name>A0AAN9NYN6_PSOTE</name>
<evidence type="ECO:0000256" key="3">
    <source>
        <dbReference type="ARBA" id="ARBA00012209"/>
    </source>
</evidence>
<dbReference type="Gene3D" id="2.40.480.10">
    <property type="entry name" value="Allene oxide cyclase-like"/>
    <property type="match status" value="1"/>
</dbReference>
<comment type="similarity">
    <text evidence="2">Belongs to the allene oxide cyclase family.</text>
</comment>
<dbReference type="Pfam" id="PF06351">
    <property type="entry name" value="Allene_ox_cyc"/>
    <property type="match status" value="1"/>
</dbReference>
<comment type="caution">
    <text evidence="10">The sequence shown here is derived from an EMBL/GenBank/DDBJ whole genome shotgun (WGS) entry which is preliminary data.</text>
</comment>
<evidence type="ECO:0000256" key="7">
    <source>
        <dbReference type="ARBA" id="ARBA00023235"/>
    </source>
</evidence>
<dbReference type="EMBL" id="JAYMYS010000009">
    <property type="protein sequence ID" value="KAK7381115.1"/>
    <property type="molecule type" value="Genomic_DNA"/>
</dbReference>
<feature type="region of interest" description="Disordered" evidence="9">
    <location>
        <begin position="317"/>
        <end position="387"/>
    </location>
</feature>
<dbReference type="PANTHER" id="PTHR31843:SF11">
    <property type="entry name" value="ALLENE OXIDE CYCLASE 4, CHLOROPLASTIC"/>
    <property type="match status" value="1"/>
</dbReference>
<dbReference type="GO" id="GO:0009695">
    <property type="term" value="P:jasmonic acid biosynthetic process"/>
    <property type="evidence" value="ECO:0007669"/>
    <property type="project" value="InterPro"/>
</dbReference>
<dbReference type="InterPro" id="IPR009410">
    <property type="entry name" value="Allene_ox_cyc"/>
</dbReference>
<dbReference type="AlphaFoldDB" id="A0AAN9NYN6"/>
<keyword evidence="4" id="KW-0150">Chloroplast</keyword>
<dbReference type="InterPro" id="IPR044859">
    <property type="entry name" value="Allene_oxi_cyc_Dirigent"/>
</dbReference>
<accession>A0AAN9NYN6</accession>
<comment type="catalytic activity">
    <reaction evidence="8">
        <text>(9Z,13S,15Z)-12,13-epoxyoctadeca-9,11,15-trienoate = (9S,13S,15Z)-12-oxophyto-10,15-dienoate</text>
        <dbReference type="Rhea" id="RHEA:22592"/>
        <dbReference type="ChEBI" id="CHEBI:36438"/>
        <dbReference type="ChEBI" id="CHEBI:57411"/>
        <dbReference type="EC" id="5.3.99.6"/>
    </reaction>
</comment>
<reference evidence="10 11" key="1">
    <citation type="submission" date="2024-01" db="EMBL/GenBank/DDBJ databases">
        <title>The genomes of 5 underutilized Papilionoideae crops provide insights into root nodulation and disease resistanc.</title>
        <authorList>
            <person name="Jiang F."/>
        </authorList>
    </citation>
    <scope>NUCLEOTIDE SEQUENCE [LARGE SCALE GENOMIC DNA]</scope>
    <source>
        <strain evidence="10">DUOXIRENSHENG_FW03</strain>
        <tissue evidence="10">Leaves</tissue>
    </source>
</reference>